<dbReference type="OrthoDB" id="446723at2759"/>
<dbReference type="EMBL" id="CADEPM010000013">
    <property type="protein sequence ID" value="CAB3411497.1"/>
    <property type="molecule type" value="Genomic_DNA"/>
</dbReference>
<dbReference type="InterPro" id="IPR022742">
    <property type="entry name" value="Hydrolase_4"/>
</dbReference>
<dbReference type="PANTHER" id="PTHR12277:SF39">
    <property type="entry name" value="SERINE AMINOPEPTIDASE S33 DOMAIN-CONTAINING PROTEIN"/>
    <property type="match status" value="1"/>
</dbReference>
<dbReference type="SUPFAM" id="SSF53474">
    <property type="entry name" value="alpha/beta-Hydrolases"/>
    <property type="match status" value="1"/>
</dbReference>
<feature type="domain" description="Serine aminopeptidase S33" evidence="1">
    <location>
        <begin position="177"/>
        <end position="255"/>
    </location>
</feature>
<dbReference type="Gene3D" id="3.40.50.1820">
    <property type="entry name" value="alpha/beta hydrolase"/>
    <property type="match status" value="1"/>
</dbReference>
<reference evidence="2 3" key="1">
    <citation type="submission" date="2020-04" db="EMBL/GenBank/DDBJ databases">
        <authorList>
            <person name="Laetsch R D."/>
            <person name="Stevens L."/>
            <person name="Kumar S."/>
            <person name="Blaxter L. M."/>
        </authorList>
    </citation>
    <scope>NUCLEOTIDE SEQUENCE [LARGE SCALE GENOMIC DNA]</scope>
</reference>
<dbReference type="AlphaFoldDB" id="A0A8S1FGB7"/>
<evidence type="ECO:0000313" key="3">
    <source>
        <dbReference type="Proteomes" id="UP000494206"/>
    </source>
</evidence>
<dbReference type="PANTHER" id="PTHR12277">
    <property type="entry name" value="ALPHA/BETA HYDROLASE DOMAIN-CONTAINING PROTEIN"/>
    <property type="match status" value="1"/>
</dbReference>
<accession>A0A8S1FGB7</accession>
<dbReference type="GO" id="GO:0008474">
    <property type="term" value="F:palmitoyl-(protein) hydrolase activity"/>
    <property type="evidence" value="ECO:0007669"/>
    <property type="project" value="TreeGrafter"/>
</dbReference>
<proteinExistence type="predicted"/>
<evidence type="ECO:0000313" key="2">
    <source>
        <dbReference type="EMBL" id="CAB3411497.1"/>
    </source>
</evidence>
<dbReference type="Proteomes" id="UP000494206">
    <property type="component" value="Unassembled WGS sequence"/>
</dbReference>
<dbReference type="GO" id="GO:0005886">
    <property type="term" value="C:plasma membrane"/>
    <property type="evidence" value="ECO:0007669"/>
    <property type="project" value="TreeGrafter"/>
</dbReference>
<dbReference type="Pfam" id="PF12146">
    <property type="entry name" value="Hydrolase_4"/>
    <property type="match status" value="1"/>
</dbReference>
<gene>
    <name evidence="2" type="ORF">CBOVIS_LOCUS12884</name>
</gene>
<comment type="caution">
    <text evidence="2">The sequence shown here is derived from an EMBL/GenBank/DDBJ whole genome shotgun (WGS) entry which is preliminary data.</text>
</comment>
<evidence type="ECO:0000259" key="1">
    <source>
        <dbReference type="Pfam" id="PF12146"/>
    </source>
</evidence>
<protein>
    <recommendedName>
        <fullName evidence="1">Serine aminopeptidase S33 domain-containing protein</fullName>
    </recommendedName>
</protein>
<keyword evidence="3" id="KW-1185">Reference proteome</keyword>
<name>A0A8S1FGB7_9PELO</name>
<organism evidence="2 3">
    <name type="scientific">Caenorhabditis bovis</name>
    <dbReference type="NCBI Taxonomy" id="2654633"/>
    <lineage>
        <taxon>Eukaryota</taxon>
        <taxon>Metazoa</taxon>
        <taxon>Ecdysozoa</taxon>
        <taxon>Nematoda</taxon>
        <taxon>Chromadorea</taxon>
        <taxon>Rhabditida</taxon>
        <taxon>Rhabditina</taxon>
        <taxon>Rhabditomorpha</taxon>
        <taxon>Rhabditoidea</taxon>
        <taxon>Rhabditidae</taxon>
        <taxon>Peloderinae</taxon>
        <taxon>Caenorhabditis</taxon>
    </lineage>
</organism>
<sequence>MLWSALHEPAIFADYENDYDGPLHDNRAPGCCDVLFGVLRACGMVCYIACPPMPSHITRKLAFHPPPKGLTYHIELKSQPERILKNIAEAKGQEIQLIIRNLSTQMDYIPDAKSVEVFSVETSQHNHLVCVRCIPYEPSTCSTLADQVILFCQPNSSDIGGFLQPHIMNLTNYANIFEMDVYAFDYSGYGYSSGREGEKNVYADVRAVYQHIRRAQPNKKIVLMGYSIGTTAAIDLACTNPEGLSGVVLVAPFTSGLRLVSSKPAKPETCWADSFKSYDKIGSIDAKVLICHGDMDEVVPLSHGLALYEKLKNPVPPSVVHGANHHTVLSGRHSQTFSRILRFLKNETDVKTRTTEISSRSDNNASFKST</sequence>
<dbReference type="GO" id="GO:0010008">
    <property type="term" value="C:endosome membrane"/>
    <property type="evidence" value="ECO:0007669"/>
    <property type="project" value="TreeGrafter"/>
</dbReference>
<dbReference type="InterPro" id="IPR029058">
    <property type="entry name" value="AB_hydrolase_fold"/>
</dbReference>